<sequence length="585" mass="62594">MSDSTLRLPSIAELVKGASAACPPAHRPSYAWAPLRAPTGPPPPAPAPAAAAAPRAAVGGGDVGEAGGASGAGNARYTPLAASPLQPPNGVVNAPPRPSASTSSSWSSSWKAVNHLPRQHQHQHHQEQQRPHASSTASTSTASALSPFTPNSHEFAVNHYCPPRKAPLHPEATTTSAGPITPRQDSAVSETTPQASSPSTIPKPPADFPPRLLEKHDLSLFHRARAAVGYPNTPPSPAPSPESDPAPTAHEHSRTSPPAASTSGASGEQLALWRVYDSNPNPSPLSRSVEIMPRRTRVNHRPYSSSSMPPPPSPVSIMSASAPSMRTVARDSVSTHSSTGPSQQQPVAPSSPSGADHDYTSTASLPRHSPPPARPSNHSNSPRCHYCNEVWEYEYPRHNHDTTPSDNVNYHAMRVDSLNNIFQETMKKANEQFEKWKRRHLIEPGEEDMSVPCLASQEGRPRSSESSKRKADVLEEPHIASKFRRLSCESSTETQLTPPPETSQQKKKVPITMASGEVIDVEVQVAALLKVSGVPPFCDPLYNDAEHMFGRARSRSNRGQSREKSSSPAKQPAPSHQEKSVAADS</sequence>
<dbReference type="OrthoDB" id="10683178at2759"/>
<accession>A0A6A6SD09</accession>
<feature type="compositionally biased region" description="Gly residues" evidence="1">
    <location>
        <begin position="58"/>
        <end position="71"/>
    </location>
</feature>
<feature type="compositionally biased region" description="Polar residues" evidence="1">
    <location>
        <begin position="172"/>
        <end position="200"/>
    </location>
</feature>
<dbReference type="AlphaFoldDB" id="A0A6A6SD09"/>
<dbReference type="PANTHER" id="PTHR45725">
    <property type="entry name" value="FORMIN HOMOLOGY 2 FAMILY MEMBER"/>
    <property type="match status" value="1"/>
</dbReference>
<dbReference type="EMBL" id="MU006777">
    <property type="protein sequence ID" value="KAF2645716.1"/>
    <property type="molecule type" value="Genomic_DNA"/>
</dbReference>
<evidence type="ECO:0000313" key="3">
    <source>
        <dbReference type="Proteomes" id="UP000799753"/>
    </source>
</evidence>
<feature type="compositionally biased region" description="Low complexity" evidence="1">
    <location>
        <begin position="99"/>
        <end position="110"/>
    </location>
</feature>
<dbReference type="Proteomes" id="UP000799753">
    <property type="component" value="Unassembled WGS sequence"/>
</dbReference>
<reference evidence="2" key="1">
    <citation type="journal article" date="2020" name="Stud. Mycol.">
        <title>101 Dothideomycetes genomes: a test case for predicting lifestyles and emergence of pathogens.</title>
        <authorList>
            <person name="Haridas S."/>
            <person name="Albert R."/>
            <person name="Binder M."/>
            <person name="Bloem J."/>
            <person name="Labutti K."/>
            <person name="Salamov A."/>
            <person name="Andreopoulos B."/>
            <person name="Baker S."/>
            <person name="Barry K."/>
            <person name="Bills G."/>
            <person name="Bluhm B."/>
            <person name="Cannon C."/>
            <person name="Castanera R."/>
            <person name="Culley D."/>
            <person name="Daum C."/>
            <person name="Ezra D."/>
            <person name="Gonzalez J."/>
            <person name="Henrissat B."/>
            <person name="Kuo A."/>
            <person name="Liang C."/>
            <person name="Lipzen A."/>
            <person name="Lutzoni F."/>
            <person name="Magnuson J."/>
            <person name="Mondo S."/>
            <person name="Nolan M."/>
            <person name="Ohm R."/>
            <person name="Pangilinan J."/>
            <person name="Park H.-J."/>
            <person name="Ramirez L."/>
            <person name="Alfaro M."/>
            <person name="Sun H."/>
            <person name="Tritt A."/>
            <person name="Yoshinaga Y."/>
            <person name="Zwiers L.-H."/>
            <person name="Turgeon B."/>
            <person name="Goodwin S."/>
            <person name="Spatafora J."/>
            <person name="Crous P."/>
            <person name="Grigoriev I."/>
        </authorList>
    </citation>
    <scope>NUCLEOTIDE SEQUENCE</scope>
    <source>
        <strain evidence="2">CBS 473.64</strain>
    </source>
</reference>
<feature type="compositionally biased region" description="Basic and acidic residues" evidence="1">
    <location>
        <begin position="459"/>
        <end position="479"/>
    </location>
</feature>
<dbReference type="PANTHER" id="PTHR45725:SF1">
    <property type="entry name" value="DISHEVELLED ASSOCIATED ACTIVATOR OF MORPHOGENESIS, ISOFORM D"/>
    <property type="match status" value="1"/>
</dbReference>
<feature type="region of interest" description="Disordered" evidence="1">
    <location>
        <begin position="447"/>
        <end position="509"/>
    </location>
</feature>
<feature type="compositionally biased region" description="Low complexity" evidence="1">
    <location>
        <begin position="255"/>
        <end position="267"/>
    </location>
</feature>
<evidence type="ECO:0000313" key="2">
    <source>
        <dbReference type="EMBL" id="KAF2645716.1"/>
    </source>
</evidence>
<proteinExistence type="predicted"/>
<gene>
    <name evidence="2" type="ORF">P280DRAFT_465497</name>
</gene>
<feature type="compositionally biased region" description="Low complexity" evidence="1">
    <location>
        <begin position="566"/>
        <end position="575"/>
    </location>
</feature>
<feature type="region of interest" description="Disordered" evidence="1">
    <location>
        <begin position="549"/>
        <end position="585"/>
    </location>
</feature>
<feature type="compositionally biased region" description="Pro residues" evidence="1">
    <location>
        <begin position="232"/>
        <end position="244"/>
    </location>
</feature>
<feature type="region of interest" description="Disordered" evidence="1">
    <location>
        <begin position="16"/>
        <end position="382"/>
    </location>
</feature>
<evidence type="ECO:0000256" key="1">
    <source>
        <dbReference type="SAM" id="MobiDB-lite"/>
    </source>
</evidence>
<keyword evidence="3" id="KW-1185">Reference proteome</keyword>
<feature type="compositionally biased region" description="Low complexity" evidence="1">
    <location>
        <begin position="315"/>
        <end position="325"/>
    </location>
</feature>
<protein>
    <submittedName>
        <fullName evidence="2">Uncharacterized protein</fullName>
    </submittedName>
</protein>
<feature type="compositionally biased region" description="Low complexity" evidence="1">
    <location>
        <begin position="341"/>
        <end position="353"/>
    </location>
</feature>
<feature type="compositionally biased region" description="Low complexity" evidence="1">
    <location>
        <begin position="48"/>
        <end position="57"/>
    </location>
</feature>
<feature type="compositionally biased region" description="Low complexity" evidence="1">
    <location>
        <begin position="131"/>
        <end position="144"/>
    </location>
</feature>
<dbReference type="InterPro" id="IPR051425">
    <property type="entry name" value="Formin_Homology"/>
</dbReference>
<organism evidence="2 3">
    <name type="scientific">Massarina eburnea CBS 473.64</name>
    <dbReference type="NCBI Taxonomy" id="1395130"/>
    <lineage>
        <taxon>Eukaryota</taxon>
        <taxon>Fungi</taxon>
        <taxon>Dikarya</taxon>
        <taxon>Ascomycota</taxon>
        <taxon>Pezizomycotina</taxon>
        <taxon>Dothideomycetes</taxon>
        <taxon>Pleosporomycetidae</taxon>
        <taxon>Pleosporales</taxon>
        <taxon>Massarineae</taxon>
        <taxon>Massarinaceae</taxon>
        <taxon>Massarina</taxon>
    </lineage>
</organism>
<name>A0A6A6SD09_9PLEO</name>
<feature type="compositionally biased region" description="Basic and acidic residues" evidence="1">
    <location>
        <begin position="576"/>
        <end position="585"/>
    </location>
</feature>